<keyword evidence="3" id="KW-0813">Transport</keyword>
<dbReference type="GO" id="GO:0051119">
    <property type="term" value="F:sugar transmembrane transporter activity"/>
    <property type="evidence" value="ECO:0007669"/>
    <property type="project" value="InterPro"/>
</dbReference>
<keyword evidence="7 8" id="KW-0472">Membrane</keyword>
<feature type="transmembrane region" description="Helical" evidence="8">
    <location>
        <begin position="39"/>
        <end position="64"/>
    </location>
</feature>
<evidence type="ECO:0000313" key="10">
    <source>
        <dbReference type="EMBL" id="KAL0005811.1"/>
    </source>
</evidence>
<evidence type="ECO:0000256" key="2">
    <source>
        <dbReference type="ARBA" id="ARBA00010992"/>
    </source>
</evidence>
<evidence type="ECO:0000256" key="6">
    <source>
        <dbReference type="ARBA" id="ARBA00022989"/>
    </source>
</evidence>
<dbReference type="InterPro" id="IPR050549">
    <property type="entry name" value="MFS_Trehalose_Transporter"/>
</dbReference>
<feature type="transmembrane region" description="Helical" evidence="8">
    <location>
        <begin position="420"/>
        <end position="440"/>
    </location>
</feature>
<keyword evidence="11" id="KW-1185">Reference proteome</keyword>
<feature type="transmembrane region" description="Helical" evidence="8">
    <location>
        <begin position="370"/>
        <end position="387"/>
    </location>
</feature>
<evidence type="ECO:0000256" key="7">
    <source>
        <dbReference type="ARBA" id="ARBA00023136"/>
    </source>
</evidence>
<dbReference type="SUPFAM" id="SSF103473">
    <property type="entry name" value="MFS general substrate transporter"/>
    <property type="match status" value="1"/>
</dbReference>
<dbReference type="PROSITE" id="PS00216">
    <property type="entry name" value="SUGAR_TRANSPORT_1"/>
    <property type="match status" value="1"/>
</dbReference>
<dbReference type="InterPro" id="IPR020846">
    <property type="entry name" value="MFS_dom"/>
</dbReference>
<comment type="subcellular location">
    <subcellularLocation>
        <location evidence="1">Membrane</location>
        <topology evidence="1">Multi-pass membrane protein</topology>
    </subcellularLocation>
</comment>
<evidence type="ECO:0000256" key="4">
    <source>
        <dbReference type="ARBA" id="ARBA00022597"/>
    </source>
</evidence>
<proteinExistence type="inferred from homology"/>
<evidence type="ECO:0000256" key="5">
    <source>
        <dbReference type="ARBA" id="ARBA00022692"/>
    </source>
</evidence>
<dbReference type="Proteomes" id="UP001459277">
    <property type="component" value="Unassembled WGS sequence"/>
</dbReference>
<organism evidence="10 11">
    <name type="scientific">Lithocarpus litseifolius</name>
    <dbReference type="NCBI Taxonomy" id="425828"/>
    <lineage>
        <taxon>Eukaryota</taxon>
        <taxon>Viridiplantae</taxon>
        <taxon>Streptophyta</taxon>
        <taxon>Embryophyta</taxon>
        <taxon>Tracheophyta</taxon>
        <taxon>Spermatophyta</taxon>
        <taxon>Magnoliopsida</taxon>
        <taxon>eudicotyledons</taxon>
        <taxon>Gunneridae</taxon>
        <taxon>Pentapetalae</taxon>
        <taxon>rosids</taxon>
        <taxon>fabids</taxon>
        <taxon>Fagales</taxon>
        <taxon>Fagaceae</taxon>
        <taxon>Lithocarpus</taxon>
    </lineage>
</organism>
<dbReference type="PROSITE" id="PS50850">
    <property type="entry name" value="MFS"/>
    <property type="match status" value="1"/>
</dbReference>
<dbReference type="Pfam" id="PF00083">
    <property type="entry name" value="Sugar_tr"/>
    <property type="match status" value="2"/>
</dbReference>
<keyword evidence="6 8" id="KW-1133">Transmembrane helix</keyword>
<keyword evidence="4" id="KW-0762">Sugar transport</keyword>
<gene>
    <name evidence="10" type="ORF">SO802_013372</name>
</gene>
<evidence type="ECO:0000313" key="11">
    <source>
        <dbReference type="Proteomes" id="UP001459277"/>
    </source>
</evidence>
<dbReference type="PRINTS" id="PR00171">
    <property type="entry name" value="SUGRTRNSPORT"/>
</dbReference>
<dbReference type="PANTHER" id="PTHR48021">
    <property type="match status" value="1"/>
</dbReference>
<reference evidence="10 11" key="1">
    <citation type="submission" date="2024-01" db="EMBL/GenBank/DDBJ databases">
        <title>A telomere-to-telomere, gap-free genome of sweet tea (Lithocarpus litseifolius).</title>
        <authorList>
            <person name="Zhou J."/>
        </authorList>
    </citation>
    <scope>NUCLEOTIDE SEQUENCE [LARGE SCALE GENOMIC DNA]</scope>
    <source>
        <strain evidence="10">Zhou-2022a</strain>
        <tissue evidence="10">Leaf</tissue>
    </source>
</reference>
<dbReference type="InterPro" id="IPR036259">
    <property type="entry name" value="MFS_trans_sf"/>
</dbReference>
<dbReference type="CDD" id="cd17358">
    <property type="entry name" value="MFS_GLUT6_8_Class3_like"/>
    <property type="match status" value="1"/>
</dbReference>
<keyword evidence="5 8" id="KW-0812">Transmembrane</keyword>
<feature type="transmembrane region" description="Helical" evidence="8">
    <location>
        <begin position="275"/>
        <end position="292"/>
    </location>
</feature>
<feature type="transmembrane region" description="Helical" evidence="8">
    <location>
        <begin position="76"/>
        <end position="100"/>
    </location>
</feature>
<dbReference type="EMBL" id="JAZDWU010000004">
    <property type="protein sequence ID" value="KAL0005811.1"/>
    <property type="molecule type" value="Genomic_DNA"/>
</dbReference>
<sequence>MERKDIDDRDITSSLLAEENLDTNGVSSSRNVAANSGGAATATVVFSTFIAVCGSYVFGAAIGYSSPAMSGIMEDLGISLAQFSVFGSVMTIGAMLGATFSGRIADLLGRRWAMGLSEISCVVGWLAIMFSEGAWSLDLGRLLIGCGVGLLSYVVPVYIAEITPKTLRGGFTTAHQFMLSVGLALSYFIGTVVNWRTLALIGTIPSLVQLVGLFFIPESPRWLAKFGEEKDYEASLRRLRGEDADIFQEATEIRDYTEALQQLPEGRFLDLFQRIYAHSLIVGVGIMILQQFGGANGIVFYASSIFKLAGIERFLNISPWIREATLGKHNTKTLYHLFIAGFSTEVGTTAMAVAQVLIKTVISKPVLLDLIYYEILLFNVGLLYQIFPLNMKGSAGSLVSLVNWFSSWIVSYIFNFLMEWSSAGTFFIFASISGLTVLFISKLVPETKGQTLEEIQTTMNPRSTRTRIHQDNLKDNSINIDFQKHEPFS</sequence>
<comment type="similarity">
    <text evidence="2">Belongs to the major facilitator superfamily. Sugar transporter (TC 2.A.1.1) family.</text>
</comment>
<feature type="transmembrane region" description="Helical" evidence="8">
    <location>
        <begin position="171"/>
        <end position="189"/>
    </location>
</feature>
<name>A0AAW2DAX4_9ROSI</name>
<dbReference type="GO" id="GO:0016020">
    <property type="term" value="C:membrane"/>
    <property type="evidence" value="ECO:0007669"/>
    <property type="project" value="UniProtKB-SubCell"/>
</dbReference>
<feature type="transmembrane region" description="Helical" evidence="8">
    <location>
        <begin position="112"/>
        <end position="130"/>
    </location>
</feature>
<feature type="transmembrane region" description="Helical" evidence="8">
    <location>
        <begin position="195"/>
        <end position="216"/>
    </location>
</feature>
<dbReference type="InterPro" id="IPR005828">
    <property type="entry name" value="MFS_sugar_transport-like"/>
</dbReference>
<dbReference type="Gene3D" id="1.20.1250.20">
    <property type="entry name" value="MFS general substrate transporter like domains"/>
    <property type="match status" value="1"/>
</dbReference>
<dbReference type="AlphaFoldDB" id="A0AAW2DAX4"/>
<feature type="transmembrane region" description="Helical" evidence="8">
    <location>
        <begin position="142"/>
        <end position="159"/>
    </location>
</feature>
<dbReference type="PANTHER" id="PTHR48021:SF3">
    <property type="entry name" value="MAJOR FACILITATOR SUPERFAMILY (MFS) PROFILE DOMAIN-CONTAINING PROTEIN"/>
    <property type="match status" value="1"/>
</dbReference>
<evidence type="ECO:0000259" key="9">
    <source>
        <dbReference type="PROSITE" id="PS50850"/>
    </source>
</evidence>
<evidence type="ECO:0000256" key="8">
    <source>
        <dbReference type="SAM" id="Phobius"/>
    </source>
</evidence>
<feature type="domain" description="Major facilitator superfamily (MFS) profile" evidence="9">
    <location>
        <begin position="47"/>
        <end position="448"/>
    </location>
</feature>
<comment type="caution">
    <text evidence="10">The sequence shown here is derived from an EMBL/GenBank/DDBJ whole genome shotgun (WGS) entry which is preliminary data.</text>
</comment>
<dbReference type="InterPro" id="IPR044775">
    <property type="entry name" value="MFS_ERD6/Tret1-like"/>
</dbReference>
<evidence type="ECO:0000256" key="3">
    <source>
        <dbReference type="ARBA" id="ARBA00022448"/>
    </source>
</evidence>
<dbReference type="InterPro" id="IPR005829">
    <property type="entry name" value="Sugar_transporter_CS"/>
</dbReference>
<feature type="transmembrane region" description="Helical" evidence="8">
    <location>
        <begin position="394"/>
        <end position="414"/>
    </location>
</feature>
<evidence type="ECO:0000256" key="1">
    <source>
        <dbReference type="ARBA" id="ARBA00004141"/>
    </source>
</evidence>
<accession>A0AAW2DAX4</accession>
<dbReference type="InterPro" id="IPR003663">
    <property type="entry name" value="Sugar/inositol_transpt"/>
</dbReference>
<protein>
    <recommendedName>
        <fullName evidence="9">Major facilitator superfamily (MFS) profile domain-containing protein</fullName>
    </recommendedName>
</protein>
<feature type="transmembrane region" description="Helical" evidence="8">
    <location>
        <begin position="335"/>
        <end position="358"/>
    </location>
</feature>